<accession>A0AAV4YAN2</accession>
<name>A0AAV4YAN2_CAEEX</name>
<evidence type="ECO:0000313" key="1">
    <source>
        <dbReference type="EMBL" id="GIZ03461.1"/>
    </source>
</evidence>
<dbReference type="AlphaFoldDB" id="A0AAV4YAN2"/>
<sequence>MRCLFPLSSIPLTLSSIHSQLNSDFLRTEDDLTESDIDKEDYTKSQDQEIFKSKKGITSIFKKAIFYDVSCLFPLNSLHLQLNSNFLRTPRTESELGKED</sequence>
<comment type="caution">
    <text evidence="1">The sequence shown here is derived from an EMBL/GenBank/DDBJ whole genome shotgun (WGS) entry which is preliminary data.</text>
</comment>
<keyword evidence="2" id="KW-1185">Reference proteome</keyword>
<organism evidence="1 2">
    <name type="scientific">Caerostris extrusa</name>
    <name type="common">Bark spider</name>
    <name type="synonym">Caerostris bankana</name>
    <dbReference type="NCBI Taxonomy" id="172846"/>
    <lineage>
        <taxon>Eukaryota</taxon>
        <taxon>Metazoa</taxon>
        <taxon>Ecdysozoa</taxon>
        <taxon>Arthropoda</taxon>
        <taxon>Chelicerata</taxon>
        <taxon>Arachnida</taxon>
        <taxon>Araneae</taxon>
        <taxon>Araneomorphae</taxon>
        <taxon>Entelegynae</taxon>
        <taxon>Araneoidea</taxon>
        <taxon>Araneidae</taxon>
        <taxon>Caerostris</taxon>
    </lineage>
</organism>
<reference evidence="1 2" key="1">
    <citation type="submission" date="2021-06" db="EMBL/GenBank/DDBJ databases">
        <title>Caerostris extrusa draft genome.</title>
        <authorList>
            <person name="Kono N."/>
            <person name="Arakawa K."/>
        </authorList>
    </citation>
    <scope>NUCLEOTIDE SEQUENCE [LARGE SCALE GENOMIC DNA]</scope>
</reference>
<evidence type="ECO:0000313" key="2">
    <source>
        <dbReference type="Proteomes" id="UP001054945"/>
    </source>
</evidence>
<dbReference type="Proteomes" id="UP001054945">
    <property type="component" value="Unassembled WGS sequence"/>
</dbReference>
<dbReference type="EMBL" id="BPLR01001605">
    <property type="protein sequence ID" value="GIZ03461.1"/>
    <property type="molecule type" value="Genomic_DNA"/>
</dbReference>
<gene>
    <name evidence="1" type="ORF">CEXT_308541</name>
</gene>
<protein>
    <submittedName>
        <fullName evidence="1">Uncharacterized protein</fullName>
    </submittedName>
</protein>
<proteinExistence type="predicted"/>